<comment type="caution">
    <text evidence="2">The sequence shown here is derived from an EMBL/GenBank/DDBJ whole genome shotgun (WGS) entry which is preliminary data.</text>
</comment>
<dbReference type="Proteomes" id="UP000824120">
    <property type="component" value="Chromosome 8"/>
</dbReference>
<accession>A0A9J5XP66</accession>
<proteinExistence type="predicted"/>
<evidence type="ECO:0000313" key="3">
    <source>
        <dbReference type="Proteomes" id="UP000824120"/>
    </source>
</evidence>
<dbReference type="EMBL" id="JACXVP010000008">
    <property type="protein sequence ID" value="KAG5590043.1"/>
    <property type="molecule type" value="Genomic_DNA"/>
</dbReference>
<name>A0A9J5XP66_SOLCO</name>
<keyword evidence="1" id="KW-0812">Transmembrane</keyword>
<keyword evidence="1" id="KW-1133">Transmembrane helix</keyword>
<evidence type="ECO:0000313" key="2">
    <source>
        <dbReference type="EMBL" id="KAG5590043.1"/>
    </source>
</evidence>
<dbReference type="AlphaFoldDB" id="A0A9J5XP66"/>
<reference evidence="2 3" key="1">
    <citation type="submission" date="2020-09" db="EMBL/GenBank/DDBJ databases">
        <title>De no assembly of potato wild relative species, Solanum commersonii.</title>
        <authorList>
            <person name="Cho K."/>
        </authorList>
    </citation>
    <scope>NUCLEOTIDE SEQUENCE [LARGE SCALE GENOMIC DNA]</scope>
    <source>
        <strain evidence="2">LZ3.2</strain>
        <tissue evidence="2">Leaf</tissue>
    </source>
</reference>
<sequence>MQQKQPKSIKATKREVKKDHVYIITPSVGASMPGIILWSWASMPDVTVTLAPLEPTIDISINEICTAECTIASSTYVRPSYVVSSWRPRCSLSISASDSAAATLLARTSSPVIARGTSKSAGISRISSVPKIIYISVDFSWSTSFLNSAIAAFKAVTSSMAP</sequence>
<gene>
    <name evidence="2" type="ORF">H5410_040557</name>
</gene>
<keyword evidence="1" id="KW-0472">Membrane</keyword>
<organism evidence="2 3">
    <name type="scientific">Solanum commersonii</name>
    <name type="common">Commerson's wild potato</name>
    <name type="synonym">Commerson's nightshade</name>
    <dbReference type="NCBI Taxonomy" id="4109"/>
    <lineage>
        <taxon>Eukaryota</taxon>
        <taxon>Viridiplantae</taxon>
        <taxon>Streptophyta</taxon>
        <taxon>Embryophyta</taxon>
        <taxon>Tracheophyta</taxon>
        <taxon>Spermatophyta</taxon>
        <taxon>Magnoliopsida</taxon>
        <taxon>eudicotyledons</taxon>
        <taxon>Gunneridae</taxon>
        <taxon>Pentapetalae</taxon>
        <taxon>asterids</taxon>
        <taxon>lamiids</taxon>
        <taxon>Solanales</taxon>
        <taxon>Solanaceae</taxon>
        <taxon>Solanoideae</taxon>
        <taxon>Solaneae</taxon>
        <taxon>Solanum</taxon>
    </lineage>
</organism>
<evidence type="ECO:0000256" key="1">
    <source>
        <dbReference type="SAM" id="Phobius"/>
    </source>
</evidence>
<protein>
    <submittedName>
        <fullName evidence="2">Uncharacterized protein</fullName>
    </submittedName>
</protein>
<keyword evidence="3" id="KW-1185">Reference proteome</keyword>
<feature type="transmembrane region" description="Helical" evidence="1">
    <location>
        <begin position="21"/>
        <end position="41"/>
    </location>
</feature>